<dbReference type="Pfam" id="PF11720">
    <property type="entry name" value="Inhibitor_I78"/>
    <property type="match status" value="1"/>
</dbReference>
<feature type="signal peptide" evidence="1">
    <location>
        <begin position="1"/>
        <end position="28"/>
    </location>
</feature>
<dbReference type="PROSITE" id="PS51257">
    <property type="entry name" value="PROKAR_LIPOPROTEIN"/>
    <property type="match status" value="1"/>
</dbReference>
<dbReference type="AlphaFoldDB" id="A0A1W2CA04"/>
<dbReference type="Proteomes" id="UP000192656">
    <property type="component" value="Unassembled WGS sequence"/>
</dbReference>
<evidence type="ECO:0000256" key="1">
    <source>
        <dbReference type="SAM" id="SignalP"/>
    </source>
</evidence>
<protein>
    <submittedName>
        <fullName evidence="2">Peptidase inhibitor I78 family protein</fullName>
    </submittedName>
</protein>
<dbReference type="EMBL" id="FWXR01000009">
    <property type="protein sequence ID" value="SMC81712.1"/>
    <property type="molecule type" value="Genomic_DNA"/>
</dbReference>
<accession>A0A1W2CA04</accession>
<organism evidence="2 3">
    <name type="scientific">Fulvimarina manganoxydans</name>
    <dbReference type="NCBI Taxonomy" id="937218"/>
    <lineage>
        <taxon>Bacteria</taxon>
        <taxon>Pseudomonadati</taxon>
        <taxon>Pseudomonadota</taxon>
        <taxon>Alphaproteobacteria</taxon>
        <taxon>Hyphomicrobiales</taxon>
        <taxon>Aurantimonadaceae</taxon>
        <taxon>Fulvimarina</taxon>
    </lineage>
</organism>
<dbReference type="PANTHER" id="PTHR39600:SF1">
    <property type="entry name" value="PEPTIDASE INHIBITOR I78 FAMILY PROTEIN"/>
    <property type="match status" value="1"/>
</dbReference>
<evidence type="ECO:0000313" key="2">
    <source>
        <dbReference type="EMBL" id="SMC81712.1"/>
    </source>
</evidence>
<dbReference type="Gene3D" id="3.30.10.10">
    <property type="entry name" value="Trypsin Inhibitor V, subunit A"/>
    <property type="match status" value="1"/>
</dbReference>
<dbReference type="RefSeq" id="WP_170923272.1">
    <property type="nucleotide sequence ID" value="NZ_FWXR01000009.1"/>
</dbReference>
<dbReference type="STRING" id="937218.SAMN06297251_10956"/>
<keyword evidence="3" id="KW-1185">Reference proteome</keyword>
<gene>
    <name evidence="2" type="ORF">SAMN06297251_10956</name>
</gene>
<name>A0A1W2CA04_9HYPH</name>
<feature type="chain" id="PRO_5013320594" evidence="1">
    <location>
        <begin position="29"/>
        <end position="109"/>
    </location>
</feature>
<dbReference type="InterPro" id="IPR021719">
    <property type="entry name" value="Prot_inh_I78"/>
</dbReference>
<keyword evidence="1" id="KW-0732">Signal</keyword>
<evidence type="ECO:0000313" key="3">
    <source>
        <dbReference type="Proteomes" id="UP000192656"/>
    </source>
</evidence>
<proteinExistence type="predicted"/>
<dbReference type="PANTHER" id="PTHR39600">
    <property type="entry name" value="PEPTIDASE INHIBITOR I78 FAMILY PROTEIN"/>
    <property type="match status" value="1"/>
</dbReference>
<sequence length="109" mass="11636">MMDRSRRLPLACLAAFLLAGCNSTSGRGAPGSDSPSVSGESETACRAEDALFLIGRTADDETARSAKAATRADRVRIVGPDDMVTQDFVPERLNLYTDQSGRIVELRCG</sequence>
<reference evidence="2 3" key="1">
    <citation type="submission" date="2017-04" db="EMBL/GenBank/DDBJ databases">
        <authorList>
            <person name="Afonso C.L."/>
            <person name="Miller P.J."/>
            <person name="Scott M.A."/>
            <person name="Spackman E."/>
            <person name="Goraichik I."/>
            <person name="Dimitrov K.M."/>
            <person name="Suarez D.L."/>
            <person name="Swayne D.E."/>
        </authorList>
    </citation>
    <scope>NUCLEOTIDE SEQUENCE [LARGE SCALE GENOMIC DNA]</scope>
    <source>
        <strain evidence="2 3">CGMCC 1.10972</strain>
    </source>
</reference>